<organism evidence="2 3">
    <name type="scientific">Arachis hypogaea</name>
    <name type="common">Peanut</name>
    <dbReference type="NCBI Taxonomy" id="3818"/>
    <lineage>
        <taxon>Eukaryota</taxon>
        <taxon>Viridiplantae</taxon>
        <taxon>Streptophyta</taxon>
        <taxon>Embryophyta</taxon>
        <taxon>Tracheophyta</taxon>
        <taxon>Spermatophyta</taxon>
        <taxon>Magnoliopsida</taxon>
        <taxon>eudicotyledons</taxon>
        <taxon>Gunneridae</taxon>
        <taxon>Pentapetalae</taxon>
        <taxon>rosids</taxon>
        <taxon>fabids</taxon>
        <taxon>Fabales</taxon>
        <taxon>Fabaceae</taxon>
        <taxon>Papilionoideae</taxon>
        <taxon>50 kb inversion clade</taxon>
        <taxon>dalbergioids sensu lato</taxon>
        <taxon>Dalbergieae</taxon>
        <taxon>Pterocarpus clade</taxon>
        <taxon>Arachis</taxon>
    </lineage>
</organism>
<dbReference type="InterPro" id="IPR019557">
    <property type="entry name" value="AminoTfrase-like_pln_mobile"/>
</dbReference>
<comment type="caution">
    <text evidence="2">The sequence shown here is derived from an EMBL/GenBank/DDBJ whole genome shotgun (WGS) entry which is preliminary data.</text>
</comment>
<dbReference type="AlphaFoldDB" id="A0A444Z5G0"/>
<dbReference type="Proteomes" id="UP000289738">
    <property type="component" value="Chromosome B05"/>
</dbReference>
<name>A0A444Z5G0_ARAHY</name>
<feature type="domain" description="Aminotransferase-like plant mobile" evidence="1">
    <location>
        <begin position="20"/>
        <end position="151"/>
    </location>
</feature>
<evidence type="ECO:0000259" key="1">
    <source>
        <dbReference type="Pfam" id="PF10536"/>
    </source>
</evidence>
<dbReference type="EMBL" id="SDMP01000015">
    <property type="protein sequence ID" value="RYR09451.1"/>
    <property type="molecule type" value="Genomic_DNA"/>
</dbReference>
<keyword evidence="3" id="KW-1185">Reference proteome</keyword>
<protein>
    <recommendedName>
        <fullName evidence="1">Aminotransferase-like plant mobile domain-containing protein</fullName>
    </recommendedName>
</protein>
<evidence type="ECO:0000313" key="2">
    <source>
        <dbReference type="EMBL" id="RYR09451.1"/>
    </source>
</evidence>
<proteinExistence type="predicted"/>
<sequence>MAIFGSEPTISSSSKYYIKLCHIFCLLGTILFANKSTTYAHAKYLPLVYNFEQIHTYSWGQQLLCTFIGKCAMHHDITVRKWMALLIYCLFGRESKCHVLHPQQLAPAEISVSWSSSFNMCFNVESLPMKQSLDIKEHSFDWRPYERLVTSANLHGHLEVCVIMA</sequence>
<dbReference type="Pfam" id="PF10536">
    <property type="entry name" value="PMD"/>
    <property type="match status" value="1"/>
</dbReference>
<gene>
    <name evidence="2" type="ORF">Ahy_B05g077782</name>
</gene>
<reference evidence="2 3" key="1">
    <citation type="submission" date="2019-01" db="EMBL/GenBank/DDBJ databases">
        <title>Sequencing of cultivated peanut Arachis hypogaea provides insights into genome evolution and oil improvement.</title>
        <authorList>
            <person name="Chen X."/>
        </authorList>
    </citation>
    <scope>NUCLEOTIDE SEQUENCE [LARGE SCALE GENOMIC DNA]</scope>
    <source>
        <strain evidence="3">cv. Fuhuasheng</strain>
        <tissue evidence="2">Leaves</tissue>
    </source>
</reference>
<accession>A0A444Z5G0</accession>
<evidence type="ECO:0000313" key="3">
    <source>
        <dbReference type="Proteomes" id="UP000289738"/>
    </source>
</evidence>